<sequence length="543" mass="58863">MGGYSHLTNIGQPRYVGGIDKAIALECYTQSGQTKGTQYQVDYPFKRGFRYTFTVKASNVAGANSVPGYLRLQLNNIGSGNNTSCNGSQLIDAPMINNTSKSLIVGSDFWSDYVFDLPEQDNSFPYFQVAAIPTPNSGYQTILVRSITITEVAVNPDLVLSPTSVTTICGASSTHTFTLSNPYNVTGITSYQWNLGSASNGWLYNGAPAPQLISTTTNSITLTADGCRTATLSDVEVRPMKGSTPYPRPFKATATTKQPTNLSIAGPDNICLGSGSYYIANLPCNAVVTWSIPYGSPATLGCTSCPQTTLQSLTYGTFTLQASVQLPCNPTPIILQPKTVVSGLPTPFENIEYNPNDGVWTEPFMQLLGSSLRIKLPKLGDFSSYSWVIRGNSDPSFSFDDESGYFFRATFNSPQTTNPTGTVLFTTTHPVCGTYTLKLTFYKTPGASKMLQVEASPVPAANTLSVSLIEQQPAQAITLRKNTTTNMSRIQVLDKMGNLKIDRQLPTQTGNASLDVSGLSNDIYILKVFDGKKWWSRHISVQR</sequence>
<protein>
    <recommendedName>
        <fullName evidence="3">Secretion system C-terminal sorting domain-containing protein</fullName>
    </recommendedName>
</protein>
<organism evidence="1 2">
    <name type="scientific">Chitinophaga flava</name>
    <dbReference type="NCBI Taxonomy" id="2259036"/>
    <lineage>
        <taxon>Bacteria</taxon>
        <taxon>Pseudomonadati</taxon>
        <taxon>Bacteroidota</taxon>
        <taxon>Chitinophagia</taxon>
        <taxon>Chitinophagales</taxon>
        <taxon>Chitinophagaceae</taxon>
        <taxon>Chitinophaga</taxon>
    </lineage>
</organism>
<dbReference type="EMBL" id="QFFJ01000002">
    <property type="protein sequence ID" value="RBL88196.1"/>
    <property type="molecule type" value="Genomic_DNA"/>
</dbReference>
<comment type="caution">
    <text evidence="1">The sequence shown here is derived from an EMBL/GenBank/DDBJ whole genome shotgun (WGS) entry which is preliminary data.</text>
</comment>
<accession>A0A365XPC7</accession>
<evidence type="ECO:0000313" key="2">
    <source>
        <dbReference type="Proteomes" id="UP000253410"/>
    </source>
</evidence>
<name>A0A365XPC7_9BACT</name>
<dbReference type="Proteomes" id="UP000253410">
    <property type="component" value="Unassembled WGS sequence"/>
</dbReference>
<dbReference type="AlphaFoldDB" id="A0A365XPC7"/>
<evidence type="ECO:0008006" key="3">
    <source>
        <dbReference type="Google" id="ProtNLM"/>
    </source>
</evidence>
<gene>
    <name evidence="1" type="ORF">DF182_16475</name>
</gene>
<reference evidence="1 2" key="1">
    <citation type="submission" date="2018-05" db="EMBL/GenBank/DDBJ databases">
        <title>Chitinophaga sp. K3CV102501T nov., isolated from isolated from a monsoon evergreen broad-leaved forest soil.</title>
        <authorList>
            <person name="Lv Y."/>
        </authorList>
    </citation>
    <scope>NUCLEOTIDE SEQUENCE [LARGE SCALE GENOMIC DNA]</scope>
    <source>
        <strain evidence="1 2">GDMCC 1.1325</strain>
    </source>
</reference>
<proteinExistence type="predicted"/>
<keyword evidence="2" id="KW-1185">Reference proteome</keyword>
<evidence type="ECO:0000313" key="1">
    <source>
        <dbReference type="EMBL" id="RBL88196.1"/>
    </source>
</evidence>